<keyword evidence="2" id="KW-0732">Signal</keyword>
<keyword evidence="1" id="KW-0472">Membrane</keyword>
<dbReference type="EMBL" id="CP022714">
    <property type="protein sequence ID" value="ASU13975.1"/>
    <property type="molecule type" value="Genomic_DNA"/>
</dbReference>
<gene>
    <name evidence="3" type="ORF">CIB43_00058</name>
</gene>
<organism evidence="3 4">
    <name type="scientific">Mesomycoplasma hyopneumoniae</name>
    <name type="common">Mycoplasma hyopneumoniae</name>
    <dbReference type="NCBI Taxonomy" id="2099"/>
    <lineage>
        <taxon>Bacteria</taxon>
        <taxon>Bacillati</taxon>
        <taxon>Mycoplasmatota</taxon>
        <taxon>Mycoplasmoidales</taxon>
        <taxon>Metamycoplasmataceae</taxon>
        <taxon>Mesomycoplasma</taxon>
    </lineage>
</organism>
<protein>
    <submittedName>
        <fullName evidence="3">Uncharacterized protein</fullName>
    </submittedName>
</protein>
<name>A0A223M8W8_MESHO</name>
<dbReference type="AlphaFoldDB" id="A0A223M8W8"/>
<sequence length="463" mass="53559">MNKKSKNLLKKVCKMFSFAAFSTLIITSYSNNNFQDKTPSSQKITENLSKKSQEVNKISQMAAVNELEDEEISKAILEIKPREDEFAPAIPLLFGALGGILFGGVFSSWLGQNPLPELPRLGNVGSYAPQIDQKPSENTEKKVSKRYENNSQQNSFLDYFQKTEKKSKIENSGPVYGPFLPGEDKRELNPIVAKSANSITIDLNILSIITKTKLSERVAALSRVEFVEITDRKKLKDYKDIHLAYFFDEVPGGKPKFIISKTKISEPVAWELSILGLQIELGIPEILEKNFFPNIRLQPLNLIEKFLKRLMFRPNFYSYSKHKMQQLAYKIAATINTINGANLGYNIPYLNNDNDPNYPKSYYIVEDFYEEIFDKNENWYINMPSSETYYLENPKIDPNRTKNIWKKLEKKSIFFKNYHVRRVKFKPSDREKNEKTGKDIRHSDLKKIEGIHYLYGDPVKFPY</sequence>
<evidence type="ECO:0000256" key="1">
    <source>
        <dbReference type="SAM" id="Phobius"/>
    </source>
</evidence>
<proteinExistence type="predicted"/>
<evidence type="ECO:0000313" key="3">
    <source>
        <dbReference type="EMBL" id="ASU13975.1"/>
    </source>
</evidence>
<keyword evidence="1" id="KW-0812">Transmembrane</keyword>
<accession>A0A223M8W8</accession>
<feature type="transmembrane region" description="Helical" evidence="1">
    <location>
        <begin position="89"/>
        <end position="110"/>
    </location>
</feature>
<evidence type="ECO:0000256" key="2">
    <source>
        <dbReference type="SAM" id="SignalP"/>
    </source>
</evidence>
<keyword evidence="1" id="KW-1133">Transmembrane helix</keyword>
<reference evidence="3 4" key="1">
    <citation type="submission" date="2017-08" db="EMBL/GenBank/DDBJ databases">
        <title>The complete genome sequence of a Mycoplasma hyopneumoniae isolate in Korea.</title>
        <authorList>
            <person name="Han J."/>
            <person name="Lee N."/>
        </authorList>
    </citation>
    <scope>NUCLEOTIDE SEQUENCE [LARGE SCALE GENOMIC DNA]</scope>
    <source>
        <strain evidence="3 4">KM014</strain>
    </source>
</reference>
<feature type="chain" id="PRO_5012894856" evidence="2">
    <location>
        <begin position="20"/>
        <end position="463"/>
    </location>
</feature>
<feature type="signal peptide" evidence="2">
    <location>
        <begin position="1"/>
        <end position="19"/>
    </location>
</feature>
<evidence type="ECO:0000313" key="4">
    <source>
        <dbReference type="Proteomes" id="UP000215452"/>
    </source>
</evidence>
<dbReference type="Proteomes" id="UP000215452">
    <property type="component" value="Chromosome"/>
</dbReference>